<dbReference type="RefSeq" id="WP_006417894.1">
    <property type="nucleotide sequence ID" value="NZ_AENN01000006.1"/>
</dbReference>
<dbReference type="STRING" id="908337.HMPREF9257_0169"/>
<dbReference type="PANTHER" id="PTHR10302:SF27">
    <property type="entry name" value="SINGLE-STRANDED DNA-BINDING PROTEIN"/>
    <property type="match status" value="1"/>
</dbReference>
<evidence type="ECO:0000256" key="2">
    <source>
        <dbReference type="HAMAP-Rule" id="MF_00984"/>
    </source>
</evidence>
<dbReference type="HAMAP" id="MF_00984">
    <property type="entry name" value="SSB"/>
    <property type="match status" value="1"/>
</dbReference>
<dbReference type="Gene3D" id="2.40.50.140">
    <property type="entry name" value="Nucleic acid-binding proteins"/>
    <property type="match status" value="1"/>
</dbReference>
<evidence type="ECO:0000313" key="4">
    <source>
        <dbReference type="EMBL" id="EFR31762.1"/>
    </source>
</evidence>
<dbReference type="InterPro" id="IPR011344">
    <property type="entry name" value="ssDNA-bd"/>
</dbReference>
<dbReference type="GO" id="GO:0006260">
    <property type="term" value="P:DNA replication"/>
    <property type="evidence" value="ECO:0007669"/>
    <property type="project" value="InterPro"/>
</dbReference>
<proteinExistence type="inferred from homology"/>
<organism evidence="4 5">
    <name type="scientific">Eremococcus coleocola ACS-139-V-Col8</name>
    <dbReference type="NCBI Taxonomy" id="908337"/>
    <lineage>
        <taxon>Bacteria</taxon>
        <taxon>Bacillati</taxon>
        <taxon>Bacillota</taxon>
        <taxon>Bacilli</taxon>
        <taxon>Lactobacillales</taxon>
        <taxon>Aerococcaceae</taxon>
        <taxon>Eremococcus</taxon>
    </lineage>
</organism>
<sequence>MNQVMFVGRIVRPIELKNLSDNSRVCNNVLAVRRRNKSKSGDADFIPFVAWNQTADLIKRYCQKGQQVALSGKMRSRSYDDKDGKTRYTIECIVDEVTLVSTRSKADQDQEILEEILETIQ</sequence>
<dbReference type="EMBL" id="AENN01000006">
    <property type="protein sequence ID" value="EFR31762.1"/>
    <property type="molecule type" value="Genomic_DNA"/>
</dbReference>
<dbReference type="OrthoDB" id="9809878at2"/>
<comment type="caution">
    <text evidence="4">The sequence shown here is derived from an EMBL/GenBank/DDBJ whole genome shotgun (WGS) entry which is preliminary data.</text>
</comment>
<dbReference type="Proteomes" id="UP000005990">
    <property type="component" value="Unassembled WGS sequence"/>
</dbReference>
<dbReference type="eggNOG" id="COG0629">
    <property type="taxonomic scope" value="Bacteria"/>
</dbReference>
<name>E4KMV6_9LACT</name>
<dbReference type="NCBIfam" id="TIGR00621">
    <property type="entry name" value="ssb"/>
    <property type="match status" value="1"/>
</dbReference>
<dbReference type="InterPro" id="IPR000424">
    <property type="entry name" value="Primosome_PriB/ssb"/>
</dbReference>
<dbReference type="PROSITE" id="PS50935">
    <property type="entry name" value="SSB"/>
    <property type="match status" value="1"/>
</dbReference>
<dbReference type="GO" id="GO:0009295">
    <property type="term" value="C:nucleoid"/>
    <property type="evidence" value="ECO:0007669"/>
    <property type="project" value="TreeGrafter"/>
</dbReference>
<dbReference type="PANTHER" id="PTHR10302">
    <property type="entry name" value="SINGLE-STRANDED DNA-BINDING PROTEIN"/>
    <property type="match status" value="1"/>
</dbReference>
<dbReference type="AlphaFoldDB" id="E4KMV6"/>
<dbReference type="InterPro" id="IPR012340">
    <property type="entry name" value="NA-bd_OB-fold"/>
</dbReference>
<dbReference type="CDD" id="cd04496">
    <property type="entry name" value="SSB_OBF"/>
    <property type="match status" value="1"/>
</dbReference>
<accession>E4KMV6</accession>
<dbReference type="Pfam" id="PF00436">
    <property type="entry name" value="SSB"/>
    <property type="match status" value="1"/>
</dbReference>
<keyword evidence="5" id="KW-1185">Reference proteome</keyword>
<gene>
    <name evidence="4" type="ORF">HMPREF9257_0169</name>
</gene>
<keyword evidence="1 2" id="KW-0238">DNA-binding</keyword>
<evidence type="ECO:0000256" key="3">
    <source>
        <dbReference type="PIRNR" id="PIRNR002070"/>
    </source>
</evidence>
<dbReference type="SUPFAM" id="SSF50249">
    <property type="entry name" value="Nucleic acid-binding proteins"/>
    <property type="match status" value="1"/>
</dbReference>
<comment type="caution">
    <text evidence="2">Lacks conserved residue(s) required for the propagation of feature annotation.</text>
</comment>
<dbReference type="GO" id="GO:0003697">
    <property type="term" value="F:single-stranded DNA binding"/>
    <property type="evidence" value="ECO:0007669"/>
    <property type="project" value="UniProtKB-UniRule"/>
</dbReference>
<evidence type="ECO:0000256" key="1">
    <source>
        <dbReference type="ARBA" id="ARBA00023125"/>
    </source>
</evidence>
<reference evidence="4 5" key="1">
    <citation type="submission" date="2010-10" db="EMBL/GenBank/DDBJ databases">
        <authorList>
            <person name="Durkin A.S."/>
            <person name="Madupu R."/>
            <person name="Torralba M."/>
            <person name="Gillis M."/>
            <person name="Methe B."/>
            <person name="Sutton G."/>
            <person name="Nelson K.E."/>
        </authorList>
    </citation>
    <scope>NUCLEOTIDE SEQUENCE [LARGE SCALE GENOMIC DNA]</scope>
    <source>
        <strain evidence="4 5">ACS-139-V-Col8</strain>
    </source>
</reference>
<dbReference type="PIRSF" id="PIRSF002070">
    <property type="entry name" value="SSB"/>
    <property type="match status" value="1"/>
</dbReference>
<protein>
    <recommendedName>
        <fullName evidence="2 3">Single-stranded DNA-binding protein</fullName>
        <shortName evidence="2">SSB</shortName>
    </recommendedName>
</protein>
<comment type="subunit">
    <text evidence="2">Homotetramer.</text>
</comment>
<evidence type="ECO:0000313" key="5">
    <source>
        <dbReference type="Proteomes" id="UP000005990"/>
    </source>
</evidence>